<keyword evidence="2" id="KW-1185">Reference proteome</keyword>
<dbReference type="Proteomes" id="UP000006875">
    <property type="component" value="Chromosome"/>
</dbReference>
<name>E3H7C5_ILYPC</name>
<evidence type="ECO:0000313" key="1">
    <source>
        <dbReference type="EMBL" id="ADO82821.1"/>
    </source>
</evidence>
<dbReference type="EMBL" id="CP002281">
    <property type="protein sequence ID" value="ADO82821.1"/>
    <property type="molecule type" value="Genomic_DNA"/>
</dbReference>
<organism evidence="1 2">
    <name type="scientific">Ilyobacter polytropus (strain ATCC 51220 / DSM 2926 / LMG 16218 / CuHBu1)</name>
    <dbReference type="NCBI Taxonomy" id="572544"/>
    <lineage>
        <taxon>Bacteria</taxon>
        <taxon>Fusobacteriati</taxon>
        <taxon>Fusobacteriota</taxon>
        <taxon>Fusobacteriia</taxon>
        <taxon>Fusobacteriales</taxon>
        <taxon>Fusobacteriaceae</taxon>
        <taxon>Ilyobacter</taxon>
    </lineage>
</organism>
<proteinExistence type="predicted"/>
<gene>
    <name evidence="1" type="ordered locus">Ilyop_1040</name>
</gene>
<dbReference type="AlphaFoldDB" id="E3H7C5"/>
<dbReference type="HOGENOM" id="CLU_2193394_0_0_0"/>
<accession>E3H7C5</accession>
<evidence type="ECO:0008006" key="3">
    <source>
        <dbReference type="Google" id="ProtNLM"/>
    </source>
</evidence>
<reference evidence="1 2" key="1">
    <citation type="journal article" date="2010" name="Stand. Genomic Sci.">
        <title>Complete genome sequence of Ilyobacter polytropus type strain (CuHbu1).</title>
        <authorList>
            <person name="Sikorski J."/>
            <person name="Chertkov O."/>
            <person name="Lapidus A."/>
            <person name="Nolan M."/>
            <person name="Lucas S."/>
            <person name="Del Rio T.G."/>
            <person name="Tice H."/>
            <person name="Cheng J.F."/>
            <person name="Tapia R."/>
            <person name="Han C."/>
            <person name="Goodwin L."/>
            <person name="Pitluck S."/>
            <person name="Liolios K."/>
            <person name="Ivanova N."/>
            <person name="Mavromatis K."/>
            <person name="Mikhailova N."/>
            <person name="Pati A."/>
            <person name="Chen A."/>
            <person name="Palaniappan K."/>
            <person name="Land M."/>
            <person name="Hauser L."/>
            <person name="Chang Y.J."/>
            <person name="Jeffries C.D."/>
            <person name="Brambilla E."/>
            <person name="Yasawong M."/>
            <person name="Rohde M."/>
            <person name="Pukall R."/>
            <person name="Spring S."/>
            <person name="Goker M."/>
            <person name="Woyke T."/>
            <person name="Bristow J."/>
            <person name="Eisen J.A."/>
            <person name="Markowitz V."/>
            <person name="Hugenholtz P."/>
            <person name="Kyrpides N.C."/>
            <person name="Klenk H.P."/>
        </authorList>
    </citation>
    <scope>NUCLEOTIDE SEQUENCE [LARGE SCALE GENOMIC DNA]</scope>
    <source>
        <strain evidence="2">ATCC 51220 / DSM 2926 / LMG 16218 / CuHBu1</strain>
    </source>
</reference>
<dbReference type="RefSeq" id="WP_013387489.1">
    <property type="nucleotide sequence ID" value="NC_014632.1"/>
</dbReference>
<protein>
    <recommendedName>
        <fullName evidence="3">Head decoration protein</fullName>
    </recommendedName>
</protein>
<dbReference type="KEGG" id="ipo:Ilyop_1040"/>
<evidence type="ECO:0000313" key="2">
    <source>
        <dbReference type="Proteomes" id="UP000006875"/>
    </source>
</evidence>
<sequence length="108" mass="11480">MGEVIKPDELFNGLQGVVVAGEIELPAGEWKRGTLLGKVNGAYNLLGATDYPASSVDCILADEITLAEAGKAVAYFSGEFNSEKLIVDPSIEISDVVDHARKLQIFIG</sequence>
<dbReference type="STRING" id="572544.Ilyop_1040"/>